<dbReference type="GO" id="GO:0003729">
    <property type="term" value="F:mRNA binding"/>
    <property type="evidence" value="ECO:0007669"/>
    <property type="project" value="InterPro"/>
</dbReference>
<keyword evidence="4" id="KW-0862">Zinc</keyword>
<protein>
    <submittedName>
        <fullName evidence="8">Zinc finger CCCH domain-containing protein 56</fullName>
    </submittedName>
</protein>
<sequence length="332" mass="34852">MDYTNAIHIIPDAAGPESWANSAAPPGGDSGIWATEDDYSQWNGDQGLSGGGYGGDRNSSQPHSRAGSEQPPSGKKPQGSGPSGGGDAGSTSKSRAIGKMFFKTKLCCKFRAGTCPYVTNCNFAHGMEELRKPPPNWQEIVAAHEEATEQREEHQIPIMTSSNVVPGDSVSGRAYKGRHCKKFYTEEGCPYGDACTFLHDEQSKARESVAISLSPSVGGGSYNSAAAAAASPNGPTILKPSNWKTRICNKWEMTGYCPFGSKCHFAHGAAGGGELEVSSTKGEMEKINASSRNSIITSAPRGSASTESVAAYTESAVASAERVSAAADRELQ</sequence>
<keyword evidence="5" id="KW-0238">DNA-binding</keyword>
<dbReference type="FunFam" id="4.10.1000.10:FF:000045">
    <property type="entry name" value="Zinc finger, CCCH-type"/>
    <property type="match status" value="1"/>
</dbReference>
<dbReference type="OMA" id="YRAWNSE"/>
<dbReference type="PROSITE" id="PS50103">
    <property type="entry name" value="ZF_C3H1"/>
    <property type="match status" value="3"/>
</dbReference>
<feature type="domain" description="C3H1-type" evidence="7">
    <location>
        <begin position="174"/>
        <end position="202"/>
    </location>
</feature>
<evidence type="ECO:0000256" key="2">
    <source>
        <dbReference type="ARBA" id="ARBA00022737"/>
    </source>
</evidence>
<dbReference type="EMBL" id="KD162673">
    <property type="protein sequence ID" value="EMS56101.1"/>
    <property type="molecule type" value="Genomic_DNA"/>
</dbReference>
<dbReference type="STRING" id="4572.M7Z929"/>
<dbReference type="eggNOG" id="KOG1677">
    <property type="taxonomic scope" value="Eukaryota"/>
</dbReference>
<feature type="domain" description="C3H1-type" evidence="7">
    <location>
        <begin position="242"/>
        <end position="270"/>
    </location>
</feature>
<dbReference type="AlphaFoldDB" id="M7Z929"/>
<keyword evidence="3" id="KW-0863">Zinc-finger</keyword>
<dbReference type="InterPro" id="IPR000571">
    <property type="entry name" value="Znf_CCCH"/>
</dbReference>
<reference evidence="8" key="1">
    <citation type="journal article" date="2013" name="Nature">
        <title>Draft genome of the wheat A-genome progenitor Triticum urartu.</title>
        <authorList>
            <person name="Ling H.Q."/>
            <person name="Zhao S."/>
            <person name="Liu D."/>
            <person name="Wang J."/>
            <person name="Sun H."/>
            <person name="Zhang C."/>
            <person name="Fan H."/>
            <person name="Li D."/>
            <person name="Dong L."/>
            <person name="Tao Y."/>
            <person name="Gao C."/>
            <person name="Wu H."/>
            <person name="Li Y."/>
            <person name="Cui Y."/>
            <person name="Guo X."/>
            <person name="Zheng S."/>
            <person name="Wang B."/>
            <person name="Yu K."/>
            <person name="Liang Q."/>
            <person name="Yang W."/>
            <person name="Lou X."/>
            <person name="Chen J."/>
            <person name="Feng M."/>
            <person name="Jian J."/>
            <person name="Zhang X."/>
            <person name="Luo G."/>
            <person name="Jiang Y."/>
            <person name="Liu J."/>
            <person name="Wang Z."/>
            <person name="Sha Y."/>
            <person name="Zhang B."/>
            <person name="Wu H."/>
            <person name="Tang D."/>
            <person name="Shen Q."/>
            <person name="Xue P."/>
            <person name="Zou S."/>
            <person name="Wang X."/>
            <person name="Liu X."/>
            <person name="Wang F."/>
            <person name="Yang Y."/>
            <person name="An X."/>
            <person name="Dong Z."/>
            <person name="Zhang K."/>
            <person name="Zhang X."/>
            <person name="Luo M.C."/>
            <person name="Dvorak J."/>
            <person name="Tong Y."/>
            <person name="Wang J."/>
            <person name="Yang H."/>
            <person name="Li Z."/>
            <person name="Wang D."/>
            <person name="Zhang A."/>
            <person name="Wang J."/>
        </authorList>
    </citation>
    <scope>NUCLEOTIDE SEQUENCE</scope>
</reference>
<feature type="domain" description="C3H1-type" evidence="7">
    <location>
        <begin position="101"/>
        <end position="128"/>
    </location>
</feature>
<dbReference type="SUPFAM" id="SSF90229">
    <property type="entry name" value="CCCH zinc finger"/>
    <property type="match status" value="3"/>
</dbReference>
<keyword evidence="1" id="KW-0479">Metal-binding</keyword>
<feature type="compositionally biased region" description="Polar residues" evidence="6">
    <location>
        <begin position="288"/>
        <end position="297"/>
    </location>
</feature>
<dbReference type="SMART" id="SM00356">
    <property type="entry name" value="ZnF_C3H1"/>
    <property type="match status" value="3"/>
</dbReference>
<dbReference type="GO" id="GO:0006355">
    <property type="term" value="P:regulation of DNA-templated transcription"/>
    <property type="evidence" value="ECO:0007669"/>
    <property type="project" value="UniProtKB-ARBA"/>
</dbReference>
<name>M7Z929_TRIUA</name>
<evidence type="ECO:0000256" key="6">
    <source>
        <dbReference type="SAM" id="MobiDB-lite"/>
    </source>
</evidence>
<dbReference type="FunFam" id="4.10.1000.10:FF:000001">
    <property type="entry name" value="zinc finger CCCH domain-containing protein 15-like"/>
    <property type="match status" value="1"/>
</dbReference>
<evidence type="ECO:0000256" key="5">
    <source>
        <dbReference type="ARBA" id="ARBA00023125"/>
    </source>
</evidence>
<feature type="region of interest" description="Disordered" evidence="6">
    <location>
        <begin position="281"/>
        <end position="303"/>
    </location>
</feature>
<evidence type="ECO:0000256" key="4">
    <source>
        <dbReference type="ARBA" id="ARBA00022833"/>
    </source>
</evidence>
<dbReference type="PANTHER" id="PTHR12547">
    <property type="entry name" value="CCCH ZINC FINGER/TIS11-RELATED"/>
    <property type="match status" value="1"/>
</dbReference>
<feature type="region of interest" description="Disordered" evidence="6">
    <location>
        <begin position="12"/>
        <end position="92"/>
    </location>
</feature>
<dbReference type="InterPro" id="IPR045877">
    <property type="entry name" value="ZFP36-like"/>
</dbReference>
<organism evidence="8">
    <name type="scientific">Triticum urartu</name>
    <name type="common">Red wild einkorn</name>
    <name type="synonym">Crithodium urartu</name>
    <dbReference type="NCBI Taxonomy" id="4572"/>
    <lineage>
        <taxon>Eukaryota</taxon>
        <taxon>Viridiplantae</taxon>
        <taxon>Streptophyta</taxon>
        <taxon>Embryophyta</taxon>
        <taxon>Tracheophyta</taxon>
        <taxon>Spermatophyta</taxon>
        <taxon>Magnoliopsida</taxon>
        <taxon>Liliopsida</taxon>
        <taxon>Poales</taxon>
        <taxon>Poaceae</taxon>
        <taxon>BOP clade</taxon>
        <taxon>Pooideae</taxon>
        <taxon>Triticodae</taxon>
        <taxon>Triticeae</taxon>
        <taxon>Triticinae</taxon>
        <taxon>Triticum</taxon>
    </lineage>
</organism>
<dbReference type="InterPro" id="IPR036855">
    <property type="entry name" value="Znf_CCCH_sf"/>
</dbReference>
<evidence type="ECO:0000259" key="7">
    <source>
        <dbReference type="PROSITE" id="PS50103"/>
    </source>
</evidence>
<dbReference type="InterPro" id="IPR041367">
    <property type="entry name" value="Znf-CCCH_4"/>
</dbReference>
<dbReference type="PANTHER" id="PTHR12547:SF156">
    <property type="entry name" value="ZINC FINGER CCCH DOMAIN-CONTAINING PROTEIN 12"/>
    <property type="match status" value="1"/>
</dbReference>
<accession>M7Z929</accession>
<feature type="compositionally biased region" description="Low complexity" evidence="6">
    <location>
        <begin position="70"/>
        <end position="80"/>
    </location>
</feature>
<evidence type="ECO:0000313" key="8">
    <source>
        <dbReference type="EMBL" id="EMS56101.1"/>
    </source>
</evidence>
<dbReference type="FunFam" id="4.10.1000.10:FF:000016">
    <property type="entry name" value="Zinc finger CCCH domain-containing protein"/>
    <property type="match status" value="1"/>
</dbReference>
<keyword evidence="2" id="KW-0677">Repeat</keyword>
<dbReference type="Pfam" id="PF00642">
    <property type="entry name" value="zf-CCCH"/>
    <property type="match status" value="2"/>
</dbReference>
<gene>
    <name evidence="8" type="ORF">TRIUR3_34195</name>
</gene>
<dbReference type="GO" id="GO:0008270">
    <property type="term" value="F:zinc ion binding"/>
    <property type="evidence" value="ECO:0007669"/>
    <property type="project" value="UniProtKB-KW"/>
</dbReference>
<dbReference type="Pfam" id="PF18044">
    <property type="entry name" value="zf-CCCH_4"/>
    <property type="match status" value="1"/>
</dbReference>
<evidence type="ECO:0000256" key="3">
    <source>
        <dbReference type="ARBA" id="ARBA00022771"/>
    </source>
</evidence>
<dbReference type="Gene3D" id="4.10.1000.10">
    <property type="entry name" value="Zinc finger, CCCH-type"/>
    <property type="match status" value="3"/>
</dbReference>
<dbReference type="GO" id="GO:0003677">
    <property type="term" value="F:DNA binding"/>
    <property type="evidence" value="ECO:0007669"/>
    <property type="project" value="UniProtKB-KW"/>
</dbReference>
<evidence type="ECO:0000256" key="1">
    <source>
        <dbReference type="ARBA" id="ARBA00022723"/>
    </source>
</evidence>
<proteinExistence type="predicted"/>